<evidence type="ECO:0000256" key="2">
    <source>
        <dbReference type="SAM" id="Phobius"/>
    </source>
</evidence>
<protein>
    <submittedName>
        <fullName evidence="3">Uncharacterized protein</fullName>
    </submittedName>
</protein>
<feature type="compositionally biased region" description="Polar residues" evidence="1">
    <location>
        <begin position="47"/>
        <end position="64"/>
    </location>
</feature>
<reference evidence="3 4" key="1">
    <citation type="journal article" date="2021" name="Elife">
        <title>Chloroplast acquisition without the gene transfer in kleptoplastic sea slugs, Plakobranchus ocellatus.</title>
        <authorList>
            <person name="Maeda T."/>
            <person name="Takahashi S."/>
            <person name="Yoshida T."/>
            <person name="Shimamura S."/>
            <person name="Takaki Y."/>
            <person name="Nagai Y."/>
            <person name="Toyoda A."/>
            <person name="Suzuki Y."/>
            <person name="Arimoto A."/>
            <person name="Ishii H."/>
            <person name="Satoh N."/>
            <person name="Nishiyama T."/>
            <person name="Hasebe M."/>
            <person name="Maruyama T."/>
            <person name="Minagawa J."/>
            <person name="Obokata J."/>
            <person name="Shigenobu S."/>
        </authorList>
    </citation>
    <scope>NUCLEOTIDE SEQUENCE [LARGE SCALE GENOMIC DNA]</scope>
</reference>
<gene>
    <name evidence="3" type="ORF">PoB_004645700</name>
</gene>
<feature type="region of interest" description="Disordered" evidence="1">
    <location>
        <begin position="47"/>
        <end position="73"/>
    </location>
</feature>
<name>A0AAV4BLZ8_9GAST</name>
<organism evidence="3 4">
    <name type="scientific">Plakobranchus ocellatus</name>
    <dbReference type="NCBI Taxonomy" id="259542"/>
    <lineage>
        <taxon>Eukaryota</taxon>
        <taxon>Metazoa</taxon>
        <taxon>Spiralia</taxon>
        <taxon>Lophotrochozoa</taxon>
        <taxon>Mollusca</taxon>
        <taxon>Gastropoda</taxon>
        <taxon>Heterobranchia</taxon>
        <taxon>Euthyneura</taxon>
        <taxon>Panpulmonata</taxon>
        <taxon>Sacoglossa</taxon>
        <taxon>Placobranchoidea</taxon>
        <taxon>Plakobranchidae</taxon>
        <taxon>Plakobranchus</taxon>
    </lineage>
</organism>
<feature type="transmembrane region" description="Helical" evidence="2">
    <location>
        <begin position="258"/>
        <end position="284"/>
    </location>
</feature>
<evidence type="ECO:0000313" key="4">
    <source>
        <dbReference type="Proteomes" id="UP000735302"/>
    </source>
</evidence>
<keyword evidence="2" id="KW-0812">Transmembrane</keyword>
<evidence type="ECO:0000313" key="3">
    <source>
        <dbReference type="EMBL" id="GFO19952.1"/>
    </source>
</evidence>
<comment type="caution">
    <text evidence="3">The sequence shown here is derived from an EMBL/GenBank/DDBJ whole genome shotgun (WGS) entry which is preliminary data.</text>
</comment>
<accession>A0AAV4BLZ8</accession>
<keyword evidence="2" id="KW-1133">Transmembrane helix</keyword>
<proteinExistence type="predicted"/>
<dbReference type="AlphaFoldDB" id="A0AAV4BLZ8"/>
<sequence>MLKEAQDEKCWQIFVDGIGYVLGWERGHYQTNRDAANYTLSNLSLTSQPGKSRSSYRSVQSAATSPDPGCGTTDMNHNLMRLDRPGHDNTRPGGTAKAATAAAKLNIVVAVTGVDILVVDAVAAPTADTVAVAEPLQLVVDAVGTAAAETVAEFFQLVVHAAGAAAPHAVTELLQLVADAVGTAAAETISELFQLVFDAAGAAAADTVAIAGLLQLVVDAVGATAPDAVVKFLHLVVDDACAAAAETVAELIQLVFDAAVLLLLLLLCLSIYCSLVLSVTPLTLDYHHYV</sequence>
<keyword evidence="2" id="KW-0472">Membrane</keyword>
<evidence type="ECO:0000256" key="1">
    <source>
        <dbReference type="SAM" id="MobiDB-lite"/>
    </source>
</evidence>
<dbReference type="Proteomes" id="UP000735302">
    <property type="component" value="Unassembled WGS sequence"/>
</dbReference>
<dbReference type="EMBL" id="BLXT01005122">
    <property type="protein sequence ID" value="GFO19952.1"/>
    <property type="molecule type" value="Genomic_DNA"/>
</dbReference>
<keyword evidence="4" id="KW-1185">Reference proteome</keyword>